<organism evidence="2 3">
    <name type="scientific">Profundicola chukchiensis</name>
    <dbReference type="NCBI Taxonomy" id="2961959"/>
    <lineage>
        <taxon>Bacteria</taxon>
        <taxon>Pseudomonadati</taxon>
        <taxon>Bacteroidota</taxon>
        <taxon>Flavobacteriia</taxon>
        <taxon>Flavobacteriales</taxon>
        <taxon>Weeksellaceae</taxon>
        <taxon>Profundicola</taxon>
    </lineage>
</organism>
<gene>
    <name evidence="2" type="ORF">NMK71_07975</name>
</gene>
<dbReference type="PROSITE" id="PS51257">
    <property type="entry name" value="PROKAR_LIPOPROTEIN"/>
    <property type="match status" value="1"/>
</dbReference>
<feature type="chain" id="PRO_5040905261" evidence="1">
    <location>
        <begin position="20"/>
        <end position="396"/>
    </location>
</feature>
<keyword evidence="1" id="KW-0732">Signal</keyword>
<reference evidence="2" key="1">
    <citation type="submission" date="2022-07" db="EMBL/GenBank/DDBJ databases">
        <title>Description and genome-wide analysis of Profundicola chukchiensis gen. nov., sp. nov., marine bacteria isolated from bottom sediments of the Chukchi Sea.</title>
        <authorList>
            <person name="Romanenko L."/>
            <person name="Otstavnykh N."/>
            <person name="Kurilenko V."/>
            <person name="Eremeev V."/>
            <person name="Velansky P."/>
            <person name="Mikhailov V."/>
            <person name="Isaeva M."/>
        </authorList>
    </citation>
    <scope>NUCLEOTIDE SEQUENCE</scope>
    <source>
        <strain evidence="2">KMM 9713</strain>
    </source>
</reference>
<dbReference type="SUPFAM" id="SSF55486">
    <property type="entry name" value="Metalloproteases ('zincins'), catalytic domain"/>
    <property type="match status" value="1"/>
</dbReference>
<proteinExistence type="predicted"/>
<keyword evidence="3" id="KW-1185">Reference proteome</keyword>
<dbReference type="Proteomes" id="UP001152599">
    <property type="component" value="Unassembled WGS sequence"/>
</dbReference>
<evidence type="ECO:0000256" key="1">
    <source>
        <dbReference type="SAM" id="SignalP"/>
    </source>
</evidence>
<dbReference type="Gene3D" id="3.40.390.10">
    <property type="entry name" value="Collagenase (Catalytic Domain)"/>
    <property type="match status" value="1"/>
</dbReference>
<comment type="caution">
    <text evidence="2">The sequence shown here is derived from an EMBL/GenBank/DDBJ whole genome shotgun (WGS) entry which is preliminary data.</text>
</comment>
<protein>
    <submittedName>
        <fullName evidence="2">Uncharacterized protein</fullName>
    </submittedName>
</protein>
<name>A0A9X4RUQ1_9FLAO</name>
<evidence type="ECO:0000313" key="2">
    <source>
        <dbReference type="EMBL" id="MDG4946348.1"/>
    </source>
</evidence>
<dbReference type="GO" id="GO:0008237">
    <property type="term" value="F:metallopeptidase activity"/>
    <property type="evidence" value="ECO:0007669"/>
    <property type="project" value="InterPro"/>
</dbReference>
<accession>A0A9X4RUQ1</accession>
<dbReference type="AlphaFoldDB" id="A0A9X4RUQ1"/>
<dbReference type="RefSeq" id="WP_304420763.1">
    <property type="nucleotide sequence ID" value="NZ_JANCMU010000004.1"/>
</dbReference>
<dbReference type="InterPro" id="IPR024079">
    <property type="entry name" value="MetalloPept_cat_dom_sf"/>
</dbReference>
<dbReference type="EMBL" id="JANCMU010000004">
    <property type="protein sequence ID" value="MDG4946348.1"/>
    <property type="molecule type" value="Genomic_DNA"/>
</dbReference>
<feature type="signal peptide" evidence="1">
    <location>
        <begin position="1"/>
        <end position="19"/>
    </location>
</feature>
<sequence>MRLLLLLSAFLITSCSLQTSPLLSQNINSFENQEYQLTGNENPLKVRVTAVLLQRADGSGNYSKSRPNEFGIFQTYWQNALNNFQDLKKPSDLEGCYDGLDFWPKAMLVFEDKIIEVKNTYAWNHRNTGSIYEKNILKGFSPNERWYMKSVDDSLTLAEKDQPSIHVYFTNDGDTYDEYMRTNGANQIKNHGIAAGQFPTPSNLKRSSQIHYPGVYPKYFYMKNRAPQEFGKSWDKEIKDWYLIGDPKGLTHELGHNFGLGHANKYHGANKCKWTIMSQKHSDPRNYLQPTEIQKMHSNLSKTNMMQFVTEDSHYGTTQVLNKDQTWTELRRYYNDFVLQNGLRLRIANKIIMPTNAKITLNPGARIIFEEGGEIVYLDGTEFNGYELKADAKIIR</sequence>
<evidence type="ECO:0000313" key="3">
    <source>
        <dbReference type="Proteomes" id="UP001152599"/>
    </source>
</evidence>